<evidence type="ECO:0000256" key="1">
    <source>
        <dbReference type="SAM" id="Phobius"/>
    </source>
</evidence>
<feature type="transmembrane region" description="Helical" evidence="1">
    <location>
        <begin position="21"/>
        <end position="42"/>
    </location>
</feature>
<accession>L0DSX1</accession>
<dbReference type="Pfam" id="PF07963">
    <property type="entry name" value="N_methyl"/>
    <property type="match status" value="1"/>
</dbReference>
<keyword evidence="1" id="KW-0472">Membrane</keyword>
<keyword evidence="1" id="KW-1133">Transmembrane helix</keyword>
<protein>
    <submittedName>
        <fullName evidence="2">Fimbrial protein pilin</fullName>
    </submittedName>
</protein>
<dbReference type="GO" id="GO:0043683">
    <property type="term" value="P:type IV pilus assembly"/>
    <property type="evidence" value="ECO:0007669"/>
    <property type="project" value="InterPro"/>
</dbReference>
<dbReference type="InterPro" id="IPR031982">
    <property type="entry name" value="PilE-like"/>
</dbReference>
<evidence type="ECO:0000313" key="2">
    <source>
        <dbReference type="EMBL" id="AGA32092.1"/>
    </source>
</evidence>
<organism evidence="2 3">
    <name type="scientific">Thioalkalivibrio nitratireducens (strain DSM 14787 / UNIQEM 213 / ALEN2)</name>
    <dbReference type="NCBI Taxonomy" id="1255043"/>
    <lineage>
        <taxon>Bacteria</taxon>
        <taxon>Pseudomonadati</taxon>
        <taxon>Pseudomonadota</taxon>
        <taxon>Gammaproteobacteria</taxon>
        <taxon>Chromatiales</taxon>
        <taxon>Ectothiorhodospiraceae</taxon>
        <taxon>Thioalkalivibrio</taxon>
    </lineage>
</organism>
<name>L0DSX1_THIND</name>
<evidence type="ECO:0000313" key="3">
    <source>
        <dbReference type="Proteomes" id="UP000010809"/>
    </source>
</evidence>
<keyword evidence="1" id="KW-0812">Transmembrane</keyword>
<dbReference type="InterPro" id="IPR045584">
    <property type="entry name" value="Pilin-like"/>
</dbReference>
<dbReference type="AlphaFoldDB" id="L0DSX1"/>
<dbReference type="NCBIfam" id="TIGR02532">
    <property type="entry name" value="IV_pilin_GFxxxE"/>
    <property type="match status" value="1"/>
</dbReference>
<reference evidence="2" key="1">
    <citation type="submission" date="2015-12" db="EMBL/GenBank/DDBJ databases">
        <authorList>
            <person name="Tikhonova T.V."/>
            <person name="Pavlov A.R."/>
            <person name="Beletsky A.V."/>
            <person name="Mardanov A.V."/>
            <person name="Sorokin D.Y."/>
            <person name="Ravin N.V."/>
            <person name="Popov V.O."/>
        </authorList>
    </citation>
    <scope>NUCLEOTIDE SEQUENCE</scope>
    <source>
        <strain evidence="2">DSM 14787</strain>
    </source>
</reference>
<dbReference type="RefSeq" id="WP_015257247.1">
    <property type="nucleotide sequence ID" value="NC_019902.2"/>
</dbReference>
<dbReference type="Pfam" id="PF16732">
    <property type="entry name" value="ComP_DUS"/>
    <property type="match status" value="1"/>
</dbReference>
<dbReference type="STRING" id="1255043.TVNIR_0384"/>
<sequence length="146" mass="16089">MIPLARRTPEIRRGRRGAVRAFSLVELLVVIAVLALLAAIAWPSYRDTVLKSHRADARAALLQAAHRLERCHTLNGAYTHPDCVIPETSPDGHYRLIEPEPRTALGYRLRAVPIGPQAADAGNCAWLELDQRGQRTSSGHPGISCW</sequence>
<gene>
    <name evidence="2" type="ordered locus">TVNIR_0384</name>
</gene>
<dbReference type="EMBL" id="CP003989">
    <property type="protein sequence ID" value="AGA32092.1"/>
    <property type="molecule type" value="Genomic_DNA"/>
</dbReference>
<dbReference type="Gene3D" id="3.30.700.10">
    <property type="entry name" value="Glycoprotein, Type 4 Pilin"/>
    <property type="match status" value="1"/>
</dbReference>
<keyword evidence="3" id="KW-1185">Reference proteome</keyword>
<dbReference type="InterPro" id="IPR012902">
    <property type="entry name" value="N_methyl_site"/>
</dbReference>
<dbReference type="HOGENOM" id="CLU_091705_6_1_6"/>
<dbReference type="PATRIC" id="fig|1255043.3.peg.385"/>
<dbReference type="SUPFAM" id="SSF54523">
    <property type="entry name" value="Pili subunits"/>
    <property type="match status" value="1"/>
</dbReference>
<dbReference type="eggNOG" id="COG4968">
    <property type="taxonomic scope" value="Bacteria"/>
</dbReference>
<dbReference type="Proteomes" id="UP000010809">
    <property type="component" value="Chromosome"/>
</dbReference>
<dbReference type="KEGG" id="tni:TVNIR_0384"/>
<proteinExistence type="predicted"/>
<dbReference type="OrthoDB" id="5296638at2"/>